<evidence type="ECO:0000256" key="5">
    <source>
        <dbReference type="SAM" id="Phobius"/>
    </source>
</evidence>
<proteinExistence type="predicted"/>
<comment type="caution">
    <text evidence="7">The sequence shown here is derived from an EMBL/GenBank/DDBJ whole genome shotgun (WGS) entry which is preliminary data.</text>
</comment>
<keyword evidence="4 5" id="KW-0472">Membrane</keyword>
<dbReference type="PANTHER" id="PTHR42770:SF8">
    <property type="entry name" value="PUTRESCINE IMPORTER PUUP"/>
    <property type="match status" value="1"/>
</dbReference>
<feature type="domain" description="Amino acid permease/ SLC12A" evidence="6">
    <location>
        <begin position="28"/>
        <end position="415"/>
    </location>
</feature>
<feature type="transmembrane region" description="Helical" evidence="5">
    <location>
        <begin position="424"/>
        <end position="444"/>
    </location>
</feature>
<dbReference type="AlphaFoldDB" id="A0A3M8DRB6"/>
<evidence type="ECO:0000259" key="6">
    <source>
        <dbReference type="Pfam" id="PF00324"/>
    </source>
</evidence>
<dbReference type="PANTHER" id="PTHR42770">
    <property type="entry name" value="AMINO ACID TRANSPORTER-RELATED"/>
    <property type="match status" value="1"/>
</dbReference>
<dbReference type="PIRSF" id="PIRSF006060">
    <property type="entry name" value="AA_transporter"/>
    <property type="match status" value="1"/>
</dbReference>
<feature type="transmembrane region" description="Helical" evidence="5">
    <location>
        <begin position="46"/>
        <end position="66"/>
    </location>
</feature>
<organism evidence="7 8">
    <name type="scientific">Brevibacillus fluminis</name>
    <dbReference type="NCBI Taxonomy" id="511487"/>
    <lineage>
        <taxon>Bacteria</taxon>
        <taxon>Bacillati</taxon>
        <taxon>Bacillota</taxon>
        <taxon>Bacilli</taxon>
        <taxon>Bacillales</taxon>
        <taxon>Paenibacillaceae</taxon>
        <taxon>Brevibacillus</taxon>
    </lineage>
</organism>
<dbReference type="EMBL" id="RHHQ01000007">
    <property type="protein sequence ID" value="RNB90683.1"/>
    <property type="molecule type" value="Genomic_DNA"/>
</dbReference>
<feature type="transmembrane region" description="Helical" evidence="5">
    <location>
        <begin position="125"/>
        <end position="146"/>
    </location>
</feature>
<dbReference type="Pfam" id="PF00324">
    <property type="entry name" value="AA_permease"/>
    <property type="match status" value="1"/>
</dbReference>
<evidence type="ECO:0000313" key="7">
    <source>
        <dbReference type="EMBL" id="RNB90683.1"/>
    </source>
</evidence>
<keyword evidence="3 5" id="KW-1133">Transmembrane helix</keyword>
<dbReference type="RefSeq" id="WP_122917610.1">
    <property type="nucleotide sequence ID" value="NZ_RHHQ01000007.1"/>
</dbReference>
<dbReference type="OrthoDB" id="9762947at2"/>
<reference evidence="7 8" key="1">
    <citation type="submission" date="2018-10" db="EMBL/GenBank/DDBJ databases">
        <title>Phylogenomics of Brevibacillus.</title>
        <authorList>
            <person name="Dunlap C."/>
        </authorList>
    </citation>
    <scope>NUCLEOTIDE SEQUENCE [LARGE SCALE GENOMIC DNA]</scope>
    <source>
        <strain evidence="7 8">JCM 15716</strain>
    </source>
</reference>
<evidence type="ECO:0000256" key="3">
    <source>
        <dbReference type="ARBA" id="ARBA00022989"/>
    </source>
</evidence>
<evidence type="ECO:0000256" key="4">
    <source>
        <dbReference type="ARBA" id="ARBA00023136"/>
    </source>
</evidence>
<evidence type="ECO:0000256" key="1">
    <source>
        <dbReference type="ARBA" id="ARBA00004141"/>
    </source>
</evidence>
<evidence type="ECO:0000313" key="8">
    <source>
        <dbReference type="Proteomes" id="UP000271031"/>
    </source>
</evidence>
<feature type="transmembrane region" description="Helical" evidence="5">
    <location>
        <begin position="398"/>
        <end position="418"/>
    </location>
</feature>
<dbReference type="GO" id="GO:0055085">
    <property type="term" value="P:transmembrane transport"/>
    <property type="evidence" value="ECO:0007669"/>
    <property type="project" value="InterPro"/>
</dbReference>
<feature type="transmembrane region" description="Helical" evidence="5">
    <location>
        <begin position="87"/>
        <end position="113"/>
    </location>
</feature>
<dbReference type="GO" id="GO:0016020">
    <property type="term" value="C:membrane"/>
    <property type="evidence" value="ECO:0007669"/>
    <property type="project" value="UniProtKB-SubCell"/>
</dbReference>
<keyword evidence="2 5" id="KW-0812">Transmembrane</keyword>
<feature type="transmembrane region" description="Helical" evidence="5">
    <location>
        <begin position="338"/>
        <end position="357"/>
    </location>
</feature>
<feature type="transmembrane region" description="Helical" evidence="5">
    <location>
        <begin position="363"/>
        <end position="386"/>
    </location>
</feature>
<keyword evidence="8" id="KW-1185">Reference proteome</keyword>
<accession>A0A3M8DRB6</accession>
<feature type="transmembrane region" description="Helical" evidence="5">
    <location>
        <begin position="241"/>
        <end position="260"/>
    </location>
</feature>
<protein>
    <submittedName>
        <fullName evidence="7">APC family permease</fullName>
    </submittedName>
</protein>
<name>A0A3M8DRB6_9BACL</name>
<feature type="transmembrane region" description="Helical" evidence="5">
    <location>
        <begin position="158"/>
        <end position="181"/>
    </location>
</feature>
<evidence type="ECO:0000256" key="2">
    <source>
        <dbReference type="ARBA" id="ARBA00022692"/>
    </source>
</evidence>
<dbReference type="Proteomes" id="UP000271031">
    <property type="component" value="Unassembled WGS sequence"/>
</dbReference>
<gene>
    <name evidence="7" type="ORF">EDM56_09335</name>
</gene>
<sequence>MNVNTEANSSLKRVLPLASVVFYGFAYLIPTSVFDMYGIVSSMTHGMLALTHLVTAIAMIFTAYSFGRMAAVYPISGSSYTYVQRAISPYLGFLTGWALLSDYLLIPMLSYVIAANYVSTVFPQIPSWVWVVLFAGTVTFITHIGIKVTAWVNNIIVLFQFFVLLVVVFFMCKHLLGGGGAATFFDWSAFYNAKELHQEGVGFGVIFSGASILVLSYLGFDAVTTLAEETINPRVTIGKGVMIICAGAGIAFTIISYFLLLSWPTGWKEFADVNTASLELFKRVGLDSLTVIYPFLAVIGALAGPLAAQTSCSRMLYSMGRDNILPKKFFGYLHPKRSTPTFSILFIGGISMIASFLDLTTAISLVNFGALFGFTFVNISVIFHYFIKEKKRNGFNLVRYLIVPLIGAGVCLTFLLNLDGNAKTVGFIWLVIGLIYLAIHTNFFRKLPPELKLDQ</sequence>
<dbReference type="InterPro" id="IPR050367">
    <property type="entry name" value="APC_superfamily"/>
</dbReference>
<dbReference type="InterPro" id="IPR004841">
    <property type="entry name" value="AA-permease/SLC12A_dom"/>
</dbReference>
<feature type="transmembrane region" description="Helical" evidence="5">
    <location>
        <begin position="201"/>
        <end position="220"/>
    </location>
</feature>
<comment type="subcellular location">
    <subcellularLocation>
        <location evidence="1">Membrane</location>
        <topology evidence="1">Multi-pass membrane protein</topology>
    </subcellularLocation>
</comment>
<dbReference type="Gene3D" id="1.20.1740.10">
    <property type="entry name" value="Amino acid/polyamine transporter I"/>
    <property type="match status" value="1"/>
</dbReference>
<feature type="transmembrane region" description="Helical" evidence="5">
    <location>
        <begin position="291"/>
        <end position="317"/>
    </location>
</feature>